<sequence length="141" mass="14420">MTALGAALDALRAVPVAPDRLNLPTPCADFDVRGLLTHVVGRHHVFAACPTGTAQQGDSTHVLGDPAADLRESSAALLAAVDTAPAFADPPYRGRTAVPVLVAELVAETVLHGWDLATETGGGAGRAGLVARSGRDPEWSP</sequence>
<gene>
    <name evidence="2" type="ORF">GCM10023175_07950</name>
</gene>
<dbReference type="RefSeq" id="WP_345412743.1">
    <property type="nucleotide sequence ID" value="NZ_BAABGT010000012.1"/>
</dbReference>
<feature type="domain" description="Mycothiol-dependent maleylpyruvate isomerase metal-binding" evidence="1">
    <location>
        <begin position="3"/>
        <end position="117"/>
    </location>
</feature>
<evidence type="ECO:0000313" key="3">
    <source>
        <dbReference type="Proteomes" id="UP001501598"/>
    </source>
</evidence>
<dbReference type="EMBL" id="BAABGT010000012">
    <property type="protein sequence ID" value="GAA4538245.1"/>
    <property type="molecule type" value="Genomic_DNA"/>
</dbReference>
<name>A0ABP8RG90_9PSEU</name>
<evidence type="ECO:0000313" key="2">
    <source>
        <dbReference type="EMBL" id="GAA4538245.1"/>
    </source>
</evidence>
<organism evidence="2 3">
    <name type="scientific">Pseudonocardia xishanensis</name>
    <dbReference type="NCBI Taxonomy" id="630995"/>
    <lineage>
        <taxon>Bacteria</taxon>
        <taxon>Bacillati</taxon>
        <taxon>Actinomycetota</taxon>
        <taxon>Actinomycetes</taxon>
        <taxon>Pseudonocardiales</taxon>
        <taxon>Pseudonocardiaceae</taxon>
        <taxon>Pseudonocardia</taxon>
    </lineage>
</organism>
<protein>
    <recommendedName>
        <fullName evidence="1">Mycothiol-dependent maleylpyruvate isomerase metal-binding domain-containing protein</fullName>
    </recommendedName>
</protein>
<dbReference type="Proteomes" id="UP001501598">
    <property type="component" value="Unassembled WGS sequence"/>
</dbReference>
<dbReference type="Pfam" id="PF11716">
    <property type="entry name" value="MDMPI_N"/>
    <property type="match status" value="1"/>
</dbReference>
<reference evidence="3" key="1">
    <citation type="journal article" date="2019" name="Int. J. Syst. Evol. Microbiol.">
        <title>The Global Catalogue of Microorganisms (GCM) 10K type strain sequencing project: providing services to taxonomists for standard genome sequencing and annotation.</title>
        <authorList>
            <consortium name="The Broad Institute Genomics Platform"/>
            <consortium name="The Broad Institute Genome Sequencing Center for Infectious Disease"/>
            <person name="Wu L."/>
            <person name="Ma J."/>
        </authorList>
    </citation>
    <scope>NUCLEOTIDE SEQUENCE [LARGE SCALE GENOMIC DNA]</scope>
    <source>
        <strain evidence="3">JCM 17906</strain>
    </source>
</reference>
<comment type="caution">
    <text evidence="2">The sequence shown here is derived from an EMBL/GenBank/DDBJ whole genome shotgun (WGS) entry which is preliminary data.</text>
</comment>
<dbReference type="InterPro" id="IPR024344">
    <property type="entry name" value="MDMPI_metal-binding"/>
</dbReference>
<dbReference type="InterPro" id="IPR034660">
    <property type="entry name" value="DinB/YfiT-like"/>
</dbReference>
<keyword evidence="3" id="KW-1185">Reference proteome</keyword>
<proteinExistence type="predicted"/>
<accession>A0ABP8RG90</accession>
<evidence type="ECO:0000259" key="1">
    <source>
        <dbReference type="Pfam" id="PF11716"/>
    </source>
</evidence>
<dbReference type="SUPFAM" id="SSF109854">
    <property type="entry name" value="DinB/YfiT-like putative metalloenzymes"/>
    <property type="match status" value="1"/>
</dbReference>